<dbReference type="SUPFAM" id="SSF51197">
    <property type="entry name" value="Clavaminate synthase-like"/>
    <property type="match status" value="1"/>
</dbReference>
<dbReference type="EMBL" id="UINC01130956">
    <property type="protein sequence ID" value="SVD12362.1"/>
    <property type="molecule type" value="Genomic_DNA"/>
</dbReference>
<name>A0A382SS32_9ZZZZ</name>
<accession>A0A382SS32</accession>
<dbReference type="AlphaFoldDB" id="A0A382SS32"/>
<reference evidence="1" key="1">
    <citation type="submission" date="2018-05" db="EMBL/GenBank/DDBJ databases">
        <authorList>
            <person name="Lanie J.A."/>
            <person name="Ng W.-L."/>
            <person name="Kazmierczak K.M."/>
            <person name="Andrzejewski T.M."/>
            <person name="Davidsen T.M."/>
            <person name="Wayne K.J."/>
            <person name="Tettelin H."/>
            <person name="Glass J.I."/>
            <person name="Rusch D."/>
            <person name="Podicherti R."/>
            <person name="Tsui H.-C.T."/>
            <person name="Winkler M.E."/>
        </authorList>
    </citation>
    <scope>NUCLEOTIDE SEQUENCE</scope>
</reference>
<gene>
    <name evidence="1" type="ORF">METZ01_LOCUS365216</name>
</gene>
<dbReference type="InterPro" id="IPR008775">
    <property type="entry name" value="Phytyl_CoA_dOase-like"/>
</dbReference>
<dbReference type="Pfam" id="PF05721">
    <property type="entry name" value="PhyH"/>
    <property type="match status" value="1"/>
</dbReference>
<dbReference type="Gene3D" id="2.60.120.620">
    <property type="entry name" value="q2cbj1_9rhob like domain"/>
    <property type="match status" value="1"/>
</dbReference>
<proteinExistence type="predicted"/>
<evidence type="ECO:0000313" key="1">
    <source>
        <dbReference type="EMBL" id="SVD12362.1"/>
    </source>
</evidence>
<organism evidence="1">
    <name type="scientific">marine metagenome</name>
    <dbReference type="NCBI Taxonomy" id="408172"/>
    <lineage>
        <taxon>unclassified sequences</taxon>
        <taxon>metagenomes</taxon>
        <taxon>ecological metagenomes</taxon>
    </lineage>
</organism>
<protein>
    <submittedName>
        <fullName evidence="1">Uncharacterized protein</fullName>
    </submittedName>
</protein>
<sequence>MNNSMELLRGAVASLPRTRETASVGPNWHETVIKVRDHFDRYPILKPKYAENEDRVCQMKQQGMVFIENFLAEGEAEALAQRLRPIALDCSHDQLPEKYNQKRYQKYGRYRVFEIHKHHPEVMEIFTHPIITDLIQSYLSQQGALKTTSLELRVQPSSQDAALGDLYPHFDHIYREVKVFLALEDIEIKHGPMVYWTRTHLDGEWRRLPDYLFSLGGALG</sequence>